<dbReference type="GO" id="GO:0016209">
    <property type="term" value="F:antioxidant activity"/>
    <property type="evidence" value="ECO:0007669"/>
    <property type="project" value="InterPro"/>
</dbReference>
<dbReference type="PANTHER" id="PTHR42852:SF17">
    <property type="entry name" value="THIOREDOXIN-LIKE PROTEIN HI_1115"/>
    <property type="match status" value="1"/>
</dbReference>
<gene>
    <name evidence="4" type="ORF">FHS12_001153</name>
</gene>
<dbReference type="GO" id="GO:0016853">
    <property type="term" value="F:isomerase activity"/>
    <property type="evidence" value="ECO:0007669"/>
    <property type="project" value="UniProtKB-KW"/>
</dbReference>
<reference evidence="4 5" key="1">
    <citation type="submission" date="2020-08" db="EMBL/GenBank/DDBJ databases">
        <title>Genomic Encyclopedia of Type Strains, Phase III (KMG-III): the genomes of soil and plant-associated and newly described type strains.</title>
        <authorList>
            <person name="Whitman W."/>
        </authorList>
    </citation>
    <scope>NUCLEOTIDE SEQUENCE [LARGE SCALE GENOMIC DNA]</scope>
    <source>
        <strain evidence="4 5">CECT 3302</strain>
    </source>
</reference>
<proteinExistence type="predicted"/>
<protein>
    <submittedName>
        <fullName evidence="4">Thiol-disulfide isomerase/thioredoxin</fullName>
    </submittedName>
</protein>
<feature type="signal peptide" evidence="2">
    <location>
        <begin position="1"/>
        <end position="26"/>
    </location>
</feature>
<dbReference type="InterPro" id="IPR013766">
    <property type="entry name" value="Thioredoxin_domain"/>
</dbReference>
<feature type="domain" description="Thioredoxin" evidence="3">
    <location>
        <begin position="75"/>
        <end position="215"/>
    </location>
</feature>
<feature type="chain" id="PRO_5038591535" evidence="2">
    <location>
        <begin position="27"/>
        <end position="218"/>
    </location>
</feature>
<sequence>MVRALGSRTRVATVAVLTVAALAVLAGCGTESPDGGGQSGAPLADGNSSSEVDVATPEMVAAKKASEVEECRPGSASDGGLPSVELPCLGGGESVDLASFEGPLVINLFQGFCAPCKEEMPALQTFHETYGDEVPVIGIDVMDTVPGVALEEAISRGVTFPMYADPGGELQGGSLTARAVPTTYVLSSSGEVKLLQMGGMTSADQVKELVEEKLGITL</sequence>
<name>A0A7W5A2I3_9ACTN</name>
<dbReference type="PROSITE" id="PS51257">
    <property type="entry name" value="PROKAR_LIPOPROTEIN"/>
    <property type="match status" value="1"/>
</dbReference>
<dbReference type="CDD" id="cd02966">
    <property type="entry name" value="TlpA_like_family"/>
    <property type="match status" value="1"/>
</dbReference>
<evidence type="ECO:0000259" key="3">
    <source>
        <dbReference type="PROSITE" id="PS51352"/>
    </source>
</evidence>
<keyword evidence="4" id="KW-0413">Isomerase</keyword>
<accession>A0A7W5A2I3</accession>
<dbReference type="GO" id="GO:0016491">
    <property type="term" value="F:oxidoreductase activity"/>
    <property type="evidence" value="ECO:0007669"/>
    <property type="project" value="InterPro"/>
</dbReference>
<evidence type="ECO:0000256" key="2">
    <source>
        <dbReference type="SAM" id="SignalP"/>
    </source>
</evidence>
<dbReference type="Gene3D" id="3.40.30.10">
    <property type="entry name" value="Glutaredoxin"/>
    <property type="match status" value="1"/>
</dbReference>
<dbReference type="PROSITE" id="PS51352">
    <property type="entry name" value="THIOREDOXIN_2"/>
    <property type="match status" value="1"/>
</dbReference>
<evidence type="ECO:0000313" key="5">
    <source>
        <dbReference type="Proteomes" id="UP000577707"/>
    </source>
</evidence>
<dbReference type="InterPro" id="IPR036249">
    <property type="entry name" value="Thioredoxin-like_sf"/>
</dbReference>
<feature type="region of interest" description="Disordered" evidence="1">
    <location>
        <begin position="34"/>
        <end position="53"/>
    </location>
</feature>
<evidence type="ECO:0000313" key="4">
    <source>
        <dbReference type="EMBL" id="MBB3088220.1"/>
    </source>
</evidence>
<dbReference type="PROSITE" id="PS00194">
    <property type="entry name" value="THIOREDOXIN_1"/>
    <property type="match status" value="1"/>
</dbReference>
<organism evidence="4 5">
    <name type="scientific">Nocardioides albus</name>
    <dbReference type="NCBI Taxonomy" id="1841"/>
    <lineage>
        <taxon>Bacteria</taxon>
        <taxon>Bacillati</taxon>
        <taxon>Actinomycetota</taxon>
        <taxon>Actinomycetes</taxon>
        <taxon>Propionibacteriales</taxon>
        <taxon>Nocardioidaceae</taxon>
        <taxon>Nocardioides</taxon>
    </lineage>
</organism>
<dbReference type="InterPro" id="IPR050553">
    <property type="entry name" value="Thioredoxin_ResA/DsbE_sf"/>
</dbReference>
<dbReference type="InterPro" id="IPR000866">
    <property type="entry name" value="AhpC/TSA"/>
</dbReference>
<keyword evidence="2" id="KW-0732">Signal</keyword>
<comment type="caution">
    <text evidence="4">The sequence shown here is derived from an EMBL/GenBank/DDBJ whole genome shotgun (WGS) entry which is preliminary data.</text>
</comment>
<dbReference type="SUPFAM" id="SSF52833">
    <property type="entry name" value="Thioredoxin-like"/>
    <property type="match status" value="1"/>
</dbReference>
<evidence type="ECO:0000256" key="1">
    <source>
        <dbReference type="SAM" id="MobiDB-lite"/>
    </source>
</evidence>
<dbReference type="Pfam" id="PF00578">
    <property type="entry name" value="AhpC-TSA"/>
    <property type="match status" value="1"/>
</dbReference>
<dbReference type="EMBL" id="JACHXG010000002">
    <property type="protein sequence ID" value="MBB3088220.1"/>
    <property type="molecule type" value="Genomic_DNA"/>
</dbReference>
<dbReference type="Proteomes" id="UP000577707">
    <property type="component" value="Unassembled WGS sequence"/>
</dbReference>
<dbReference type="RefSeq" id="WP_183543096.1">
    <property type="nucleotide sequence ID" value="NZ_BMQT01000004.1"/>
</dbReference>
<dbReference type="AlphaFoldDB" id="A0A7W5A2I3"/>
<keyword evidence="5" id="KW-1185">Reference proteome</keyword>
<dbReference type="InterPro" id="IPR017937">
    <property type="entry name" value="Thioredoxin_CS"/>
</dbReference>
<dbReference type="PANTHER" id="PTHR42852">
    <property type="entry name" value="THIOL:DISULFIDE INTERCHANGE PROTEIN DSBE"/>
    <property type="match status" value="1"/>
</dbReference>